<evidence type="ECO:0000259" key="2">
    <source>
        <dbReference type="SMART" id="SM00852"/>
    </source>
</evidence>
<proteinExistence type="inferred from homology"/>
<organism evidence="3 4">
    <name type="scientific">Actinoallomurus bryophytorum</name>
    <dbReference type="NCBI Taxonomy" id="1490222"/>
    <lineage>
        <taxon>Bacteria</taxon>
        <taxon>Bacillati</taxon>
        <taxon>Actinomycetota</taxon>
        <taxon>Actinomycetes</taxon>
        <taxon>Streptosporangiales</taxon>
        <taxon>Thermomonosporaceae</taxon>
        <taxon>Actinoallomurus</taxon>
    </lineage>
</organism>
<keyword evidence="4" id="KW-1185">Reference proteome</keyword>
<dbReference type="EMBL" id="VFOZ01000001">
    <property type="protein sequence ID" value="TQL95055.1"/>
    <property type="molecule type" value="Genomic_DNA"/>
</dbReference>
<dbReference type="Gene3D" id="3.30.70.2860">
    <property type="match status" value="1"/>
</dbReference>
<dbReference type="SMART" id="SM00852">
    <property type="entry name" value="MoCF_biosynth"/>
    <property type="match status" value="1"/>
</dbReference>
<protein>
    <recommendedName>
        <fullName evidence="1">CinA-like protein</fullName>
    </recommendedName>
</protein>
<evidence type="ECO:0000256" key="1">
    <source>
        <dbReference type="HAMAP-Rule" id="MF_00226"/>
    </source>
</evidence>
<dbReference type="InterPro" id="IPR008136">
    <property type="entry name" value="CinA_C"/>
</dbReference>
<reference evidence="3 4" key="1">
    <citation type="submission" date="2019-06" db="EMBL/GenBank/DDBJ databases">
        <title>Sequencing the genomes of 1000 actinobacteria strains.</title>
        <authorList>
            <person name="Klenk H.-P."/>
        </authorList>
    </citation>
    <scope>NUCLEOTIDE SEQUENCE [LARGE SCALE GENOMIC DNA]</scope>
    <source>
        <strain evidence="3 4">DSM 102200</strain>
    </source>
</reference>
<dbReference type="Proteomes" id="UP000316096">
    <property type="component" value="Unassembled WGS sequence"/>
</dbReference>
<sequence>MAVRVELLTVGDELLRGDTANGNATWLGRRLTEAGAEVTRSAVVPDDLEVISGAVHDALTRADAVIMTGGLGPTSDDMTREAIALAAGVTLHRDPDVERNLRERAAARRVPLRPDALRMADVPGGATLLPNPAGSAPGLRLALPDGVVYALPGVPSEMRAITEESILAELGGETVSAAVLRTATVWESVVADRLAPVEAMAGVKLAYYASAGEVRVRIEAEGTDRLAEAEAAARDLLGSALYGDGEVTLDRVVHGLLAERGATVAVAESLTGGLLGAELTAMPGSSATFAGGVIAYATPLKHSLLGVPEDLLAAHGAVHPEVAAAMARGVRERLGASYGLAVTGVAGPEPQDGHPVGTVHVAVADSGGDVWTRSPGLPVAADGARARAGIRQMTAVHALDLLRRVLLDLQATDPWPGWAEDREEPG</sequence>
<dbReference type="RefSeq" id="WP_221639868.1">
    <property type="nucleotide sequence ID" value="NZ_VFOZ01000001.1"/>
</dbReference>
<gene>
    <name evidence="3" type="ORF">FB559_0548</name>
</gene>
<dbReference type="PANTHER" id="PTHR13939:SF0">
    <property type="entry name" value="NMN AMIDOHYDROLASE-LIKE PROTEIN YFAY"/>
    <property type="match status" value="1"/>
</dbReference>
<dbReference type="SUPFAM" id="SSF53218">
    <property type="entry name" value="Molybdenum cofactor biosynthesis proteins"/>
    <property type="match status" value="1"/>
</dbReference>
<dbReference type="InterPro" id="IPR036425">
    <property type="entry name" value="MoaB/Mog-like_dom_sf"/>
</dbReference>
<dbReference type="Pfam" id="PF18146">
    <property type="entry name" value="CinA_KH"/>
    <property type="match status" value="1"/>
</dbReference>
<dbReference type="Pfam" id="PF00994">
    <property type="entry name" value="MoCF_biosynth"/>
    <property type="match status" value="1"/>
</dbReference>
<dbReference type="InterPro" id="IPR008135">
    <property type="entry name" value="Competence-induced_CinA"/>
</dbReference>
<comment type="similarity">
    <text evidence="1">Belongs to the CinA family.</text>
</comment>
<dbReference type="SUPFAM" id="SSF142433">
    <property type="entry name" value="CinA-like"/>
    <property type="match status" value="1"/>
</dbReference>
<dbReference type="AlphaFoldDB" id="A0A543CD92"/>
<dbReference type="Gene3D" id="3.40.980.10">
    <property type="entry name" value="MoaB/Mog-like domain"/>
    <property type="match status" value="1"/>
</dbReference>
<dbReference type="InterPro" id="IPR001453">
    <property type="entry name" value="MoaB/Mog_dom"/>
</dbReference>
<comment type="caution">
    <text evidence="3">The sequence shown here is derived from an EMBL/GenBank/DDBJ whole genome shotgun (WGS) entry which is preliminary data.</text>
</comment>
<dbReference type="PANTHER" id="PTHR13939">
    <property type="entry name" value="NICOTINAMIDE-NUCLEOTIDE AMIDOHYDROLASE PNCC"/>
    <property type="match status" value="1"/>
</dbReference>
<dbReference type="PIRSF" id="PIRSF006728">
    <property type="entry name" value="CinA"/>
    <property type="match status" value="1"/>
</dbReference>
<dbReference type="CDD" id="cd00885">
    <property type="entry name" value="cinA"/>
    <property type="match status" value="1"/>
</dbReference>
<dbReference type="InterPro" id="IPR050101">
    <property type="entry name" value="CinA"/>
</dbReference>
<dbReference type="NCBIfam" id="TIGR00199">
    <property type="entry name" value="PncC_domain"/>
    <property type="match status" value="1"/>
</dbReference>
<name>A0A543CD92_9ACTN</name>
<accession>A0A543CD92</accession>
<dbReference type="Gene3D" id="3.90.950.20">
    <property type="entry name" value="CinA-like"/>
    <property type="match status" value="1"/>
</dbReference>
<dbReference type="InterPro" id="IPR036653">
    <property type="entry name" value="CinA-like_C"/>
</dbReference>
<dbReference type="NCBIfam" id="TIGR00200">
    <property type="entry name" value="cinA_nterm"/>
    <property type="match status" value="1"/>
</dbReference>
<dbReference type="InterPro" id="IPR041424">
    <property type="entry name" value="CinA_KH"/>
</dbReference>
<evidence type="ECO:0000313" key="4">
    <source>
        <dbReference type="Proteomes" id="UP000316096"/>
    </source>
</evidence>
<dbReference type="Pfam" id="PF02464">
    <property type="entry name" value="CinA"/>
    <property type="match status" value="1"/>
</dbReference>
<evidence type="ECO:0000313" key="3">
    <source>
        <dbReference type="EMBL" id="TQL95055.1"/>
    </source>
</evidence>
<feature type="domain" description="MoaB/Mog" evidence="2">
    <location>
        <begin position="6"/>
        <end position="173"/>
    </location>
</feature>
<dbReference type="HAMAP" id="MF_00226_B">
    <property type="entry name" value="CinA_B"/>
    <property type="match status" value="1"/>
</dbReference>